<evidence type="ECO:0000313" key="2">
    <source>
        <dbReference type="Proteomes" id="UP000187203"/>
    </source>
</evidence>
<gene>
    <name evidence="1" type="ORF">COLO4_19158</name>
</gene>
<reference evidence="2" key="1">
    <citation type="submission" date="2013-09" db="EMBL/GenBank/DDBJ databases">
        <title>Corchorus olitorius genome sequencing.</title>
        <authorList>
            <person name="Alam M."/>
            <person name="Haque M.S."/>
            <person name="Islam M.S."/>
            <person name="Emdad E.M."/>
            <person name="Islam M.M."/>
            <person name="Ahmed B."/>
            <person name="Halim A."/>
            <person name="Hossen Q.M.M."/>
            <person name="Hossain M.Z."/>
            <person name="Ahmed R."/>
            <person name="Khan M.M."/>
            <person name="Islam R."/>
            <person name="Rashid M.M."/>
            <person name="Khan S.A."/>
            <person name="Rahman M.S."/>
            <person name="Alam M."/>
            <person name="Yahiya A.S."/>
            <person name="Khan M.S."/>
            <person name="Azam M.S."/>
            <person name="Haque T."/>
            <person name="Lashkar M.Z.H."/>
            <person name="Akhand A.I."/>
            <person name="Morshed G."/>
            <person name="Roy S."/>
            <person name="Uddin K.S."/>
            <person name="Rabeya T."/>
            <person name="Hossain A.S."/>
            <person name="Chowdhury A."/>
            <person name="Snigdha A.R."/>
            <person name="Mortoza M.S."/>
            <person name="Matin S.A."/>
            <person name="Hoque S.M.E."/>
            <person name="Islam M.K."/>
            <person name="Roy D.K."/>
            <person name="Haider R."/>
            <person name="Moosa M.M."/>
            <person name="Elias S.M."/>
            <person name="Hasan A.M."/>
            <person name="Jahan S."/>
            <person name="Shafiuddin M."/>
            <person name="Mahmood N."/>
            <person name="Shommy N.S."/>
        </authorList>
    </citation>
    <scope>NUCLEOTIDE SEQUENCE [LARGE SCALE GENOMIC DNA]</scope>
    <source>
        <strain evidence="2">cv. O-4</strain>
    </source>
</reference>
<dbReference type="AlphaFoldDB" id="A0A1R3J6M6"/>
<evidence type="ECO:0000313" key="1">
    <source>
        <dbReference type="EMBL" id="OMO90450.1"/>
    </source>
</evidence>
<dbReference type="Proteomes" id="UP000187203">
    <property type="component" value="Unassembled WGS sequence"/>
</dbReference>
<keyword evidence="2" id="KW-1185">Reference proteome</keyword>
<proteinExistence type="predicted"/>
<organism evidence="1 2">
    <name type="scientific">Corchorus olitorius</name>
    <dbReference type="NCBI Taxonomy" id="93759"/>
    <lineage>
        <taxon>Eukaryota</taxon>
        <taxon>Viridiplantae</taxon>
        <taxon>Streptophyta</taxon>
        <taxon>Embryophyta</taxon>
        <taxon>Tracheophyta</taxon>
        <taxon>Spermatophyta</taxon>
        <taxon>Magnoliopsida</taxon>
        <taxon>eudicotyledons</taxon>
        <taxon>Gunneridae</taxon>
        <taxon>Pentapetalae</taxon>
        <taxon>rosids</taxon>
        <taxon>malvids</taxon>
        <taxon>Malvales</taxon>
        <taxon>Malvaceae</taxon>
        <taxon>Grewioideae</taxon>
        <taxon>Apeibeae</taxon>
        <taxon>Corchorus</taxon>
    </lineage>
</organism>
<protein>
    <submittedName>
        <fullName evidence="1">Uncharacterized protein</fullName>
    </submittedName>
</protein>
<sequence>MAIGIIEIEQTLDSLTPRAFEESDFTGCD</sequence>
<name>A0A1R3J6M6_9ROSI</name>
<comment type="caution">
    <text evidence="1">The sequence shown here is derived from an EMBL/GenBank/DDBJ whole genome shotgun (WGS) entry which is preliminary data.</text>
</comment>
<accession>A0A1R3J6M6</accession>
<dbReference type="EMBL" id="AWUE01016551">
    <property type="protein sequence ID" value="OMO90450.1"/>
    <property type="molecule type" value="Genomic_DNA"/>
</dbReference>